<dbReference type="InterPro" id="IPR037480">
    <property type="entry name" value="YihR-like"/>
</dbReference>
<proteinExistence type="predicted"/>
<dbReference type="CDD" id="cd09022">
    <property type="entry name" value="Aldose_epim_Ec_YihR"/>
    <property type="match status" value="1"/>
</dbReference>
<sequence length="322" mass="34263">MTAAVPTETPTVVSGTPVVLRAHGYEAAIASVGASLRSLTYEGRDLVVPFDADELRPGYRGTTLAPWPNRVVDGIHHFDGVEHQLPLTEPNRGHALHGLLSWVDWNILEASDDAVTLTATVTAQAGYPWWLVVSTTYRLAANGLTQTVRATNLSDTPAPWGTGPHPYLVAGPATLDEWTLGLPADTVLEVTPDRLAPVALASVTSDAERFDFRDERVLGAVEIDHAYTGLIRDADGRATVTLTDPSGTGVEMSWAGECAWVQIHTADLPDGPGTPGHRAGLAVEPMTCAPDAFNDDAYDFDTGVVSLDPGASHDAEWTISAR</sequence>
<dbReference type="AlphaFoldDB" id="A0A1H0S8C0"/>
<dbReference type="InterPro" id="IPR008183">
    <property type="entry name" value="Aldose_1/G6P_1-epimerase"/>
</dbReference>
<dbReference type="InterPro" id="IPR011013">
    <property type="entry name" value="Gal_mutarotase_sf_dom"/>
</dbReference>
<name>A0A1H0S8C0_MICTS</name>
<dbReference type="GO" id="GO:0033499">
    <property type="term" value="P:galactose catabolic process via UDP-galactose, Leloir pathway"/>
    <property type="evidence" value="ECO:0007669"/>
    <property type="project" value="TreeGrafter"/>
</dbReference>
<accession>A0A1H0S8C0</accession>
<dbReference type="Pfam" id="PF01263">
    <property type="entry name" value="Aldose_epim"/>
    <property type="match status" value="1"/>
</dbReference>
<dbReference type="GO" id="GO:0006006">
    <property type="term" value="P:glucose metabolic process"/>
    <property type="evidence" value="ECO:0007669"/>
    <property type="project" value="TreeGrafter"/>
</dbReference>
<evidence type="ECO:0000313" key="2">
    <source>
        <dbReference type="Proteomes" id="UP000186456"/>
    </source>
</evidence>
<dbReference type="PANTHER" id="PTHR10091">
    <property type="entry name" value="ALDOSE-1-EPIMERASE"/>
    <property type="match status" value="1"/>
</dbReference>
<dbReference type="PANTHER" id="PTHR10091:SF0">
    <property type="entry name" value="GALACTOSE MUTAROTASE"/>
    <property type="match status" value="1"/>
</dbReference>
<dbReference type="RefSeq" id="WP_074697046.1">
    <property type="nucleotide sequence ID" value="NZ_FNJN01000008.1"/>
</dbReference>
<gene>
    <name evidence="1" type="ORF">SAMN04487788_3278</name>
</gene>
<evidence type="ECO:0000313" key="1">
    <source>
        <dbReference type="EMBL" id="SDP38013.1"/>
    </source>
</evidence>
<dbReference type="InterPro" id="IPR014718">
    <property type="entry name" value="GH-type_carb-bd"/>
</dbReference>
<dbReference type="Proteomes" id="UP000186456">
    <property type="component" value="Unassembled WGS sequence"/>
</dbReference>
<dbReference type="SUPFAM" id="SSF74650">
    <property type="entry name" value="Galactose mutarotase-like"/>
    <property type="match status" value="1"/>
</dbReference>
<dbReference type="GO" id="GO:0030246">
    <property type="term" value="F:carbohydrate binding"/>
    <property type="evidence" value="ECO:0007669"/>
    <property type="project" value="InterPro"/>
</dbReference>
<organism evidence="1 2">
    <name type="scientific">Microbacterium testaceum (strain StLB037)</name>
    <dbReference type="NCBI Taxonomy" id="979556"/>
    <lineage>
        <taxon>Bacteria</taxon>
        <taxon>Bacillati</taxon>
        <taxon>Actinomycetota</taxon>
        <taxon>Actinomycetes</taxon>
        <taxon>Micrococcales</taxon>
        <taxon>Microbacteriaceae</taxon>
        <taxon>Microbacterium</taxon>
    </lineage>
</organism>
<dbReference type="GO" id="GO:0004034">
    <property type="term" value="F:aldose 1-epimerase activity"/>
    <property type="evidence" value="ECO:0007669"/>
    <property type="project" value="TreeGrafter"/>
</dbReference>
<dbReference type="Gene3D" id="2.70.98.10">
    <property type="match status" value="1"/>
</dbReference>
<dbReference type="EMBL" id="FNJN01000008">
    <property type="protein sequence ID" value="SDP38013.1"/>
    <property type="molecule type" value="Genomic_DNA"/>
</dbReference>
<protein>
    <submittedName>
        <fullName evidence="1">Aldose 1-epimerase</fullName>
    </submittedName>
</protein>
<reference evidence="1 2" key="1">
    <citation type="submission" date="2016-10" db="EMBL/GenBank/DDBJ databases">
        <authorList>
            <person name="de Groot N.N."/>
        </authorList>
    </citation>
    <scope>NUCLEOTIDE SEQUENCE [LARGE SCALE GENOMIC DNA]</scope>
    <source>
        <strain evidence="1 2">StLB037</strain>
    </source>
</reference>